<evidence type="ECO:0000313" key="2">
    <source>
        <dbReference type="Proteomes" id="UP000318878"/>
    </source>
</evidence>
<dbReference type="AlphaFoldDB" id="A0A5C5V2B3"/>
<gene>
    <name evidence="1" type="ORF">Enr8_40050</name>
</gene>
<organism evidence="1 2">
    <name type="scientific">Blastopirellula retiformator</name>
    <dbReference type="NCBI Taxonomy" id="2527970"/>
    <lineage>
        <taxon>Bacteria</taxon>
        <taxon>Pseudomonadati</taxon>
        <taxon>Planctomycetota</taxon>
        <taxon>Planctomycetia</taxon>
        <taxon>Pirellulales</taxon>
        <taxon>Pirellulaceae</taxon>
        <taxon>Blastopirellula</taxon>
    </lineage>
</organism>
<comment type="caution">
    <text evidence="1">The sequence shown here is derived from an EMBL/GenBank/DDBJ whole genome shotgun (WGS) entry which is preliminary data.</text>
</comment>
<protein>
    <submittedName>
        <fullName evidence="1">RHS Repeat protein</fullName>
    </submittedName>
</protein>
<reference evidence="1 2" key="1">
    <citation type="submission" date="2019-02" db="EMBL/GenBank/DDBJ databases">
        <title>Deep-cultivation of Planctomycetes and their phenomic and genomic characterization uncovers novel biology.</title>
        <authorList>
            <person name="Wiegand S."/>
            <person name="Jogler M."/>
            <person name="Boedeker C."/>
            <person name="Pinto D."/>
            <person name="Vollmers J."/>
            <person name="Rivas-Marin E."/>
            <person name="Kohn T."/>
            <person name="Peeters S.H."/>
            <person name="Heuer A."/>
            <person name="Rast P."/>
            <person name="Oberbeckmann S."/>
            <person name="Bunk B."/>
            <person name="Jeske O."/>
            <person name="Meyerdierks A."/>
            <person name="Storesund J.E."/>
            <person name="Kallscheuer N."/>
            <person name="Luecker S."/>
            <person name="Lage O.M."/>
            <person name="Pohl T."/>
            <person name="Merkel B.J."/>
            <person name="Hornburger P."/>
            <person name="Mueller R.-W."/>
            <person name="Bruemmer F."/>
            <person name="Labrenz M."/>
            <person name="Spormann A.M."/>
            <person name="Op Den Camp H."/>
            <person name="Overmann J."/>
            <person name="Amann R."/>
            <person name="Jetten M.S.M."/>
            <person name="Mascher T."/>
            <person name="Medema M.H."/>
            <person name="Devos D.P."/>
            <person name="Kaster A.-K."/>
            <person name="Ovreas L."/>
            <person name="Rohde M."/>
            <person name="Galperin M.Y."/>
            <person name="Jogler C."/>
        </authorList>
    </citation>
    <scope>NUCLEOTIDE SEQUENCE [LARGE SCALE GENOMIC DNA]</scope>
    <source>
        <strain evidence="1 2">Enr8</strain>
    </source>
</reference>
<evidence type="ECO:0000313" key="1">
    <source>
        <dbReference type="EMBL" id="TWT32079.1"/>
    </source>
</evidence>
<accession>A0A5C5V2B3</accession>
<keyword evidence="2" id="KW-1185">Reference proteome</keyword>
<dbReference type="Proteomes" id="UP000318878">
    <property type="component" value="Unassembled WGS sequence"/>
</dbReference>
<dbReference type="Gene3D" id="2.180.10.10">
    <property type="entry name" value="RHS repeat-associated core"/>
    <property type="match status" value="1"/>
</dbReference>
<sequence length="252" mass="28890">MIEDYVYDELNRLDVLTHYAPDATPDDLSDNDKLAEFGYEVRADGKRTGVTETYWLDSDENGTPEPHVVDIDWTYDELGRLVEESIDHFDNQFDQTEWFEYDLVGNRTKKELDSDFDGNVDEAIAYLYDANDRLQTEERDVNNDSTVDVTTTYAYDHTQQTSKTVFDNSASQNTSQTSFEYDLQGRLYTATVTTYTSGTASRIEKTTYDYDATGIRVSAKHQVDTDANGTWDETTDTEYLVDHQNPTGYTSR</sequence>
<dbReference type="RefSeq" id="WP_222434912.1">
    <property type="nucleotide sequence ID" value="NZ_SJPF01000004.1"/>
</dbReference>
<name>A0A5C5V2B3_9BACT</name>
<dbReference type="EMBL" id="SJPF01000004">
    <property type="protein sequence ID" value="TWT32079.1"/>
    <property type="molecule type" value="Genomic_DNA"/>
</dbReference>
<proteinExistence type="predicted"/>